<feature type="compositionally biased region" description="Low complexity" evidence="1">
    <location>
        <begin position="15"/>
        <end position="28"/>
    </location>
</feature>
<name>A0A9P4Y3R0_CRYP1</name>
<dbReference type="EMBL" id="MU032347">
    <property type="protein sequence ID" value="KAF3765822.1"/>
    <property type="molecule type" value="Genomic_DNA"/>
</dbReference>
<dbReference type="Proteomes" id="UP000803844">
    <property type="component" value="Unassembled WGS sequence"/>
</dbReference>
<feature type="compositionally biased region" description="Basic residues" evidence="1">
    <location>
        <begin position="1"/>
        <end position="14"/>
    </location>
</feature>
<evidence type="ECO:0000313" key="2">
    <source>
        <dbReference type="EMBL" id="KAF3765822.1"/>
    </source>
</evidence>
<dbReference type="RefSeq" id="XP_040776783.1">
    <property type="nucleotide sequence ID" value="XM_040923348.1"/>
</dbReference>
<feature type="region of interest" description="Disordered" evidence="1">
    <location>
        <begin position="1"/>
        <end position="32"/>
    </location>
</feature>
<proteinExistence type="predicted"/>
<reference evidence="2" key="1">
    <citation type="journal article" date="2020" name="Phytopathology">
        <title>Genome sequence of the chestnut blight fungus Cryphonectria parasitica EP155: A fundamental resource for an archetypical invasive plant pathogen.</title>
        <authorList>
            <person name="Crouch J.A."/>
            <person name="Dawe A."/>
            <person name="Aerts A."/>
            <person name="Barry K."/>
            <person name="Churchill A.C.L."/>
            <person name="Grimwood J."/>
            <person name="Hillman B."/>
            <person name="Milgroom M.G."/>
            <person name="Pangilinan J."/>
            <person name="Smith M."/>
            <person name="Salamov A."/>
            <person name="Schmutz J."/>
            <person name="Yadav J."/>
            <person name="Grigoriev I.V."/>
            <person name="Nuss D."/>
        </authorList>
    </citation>
    <scope>NUCLEOTIDE SEQUENCE</scope>
    <source>
        <strain evidence="2">EP155</strain>
    </source>
</reference>
<keyword evidence="3" id="KW-1185">Reference proteome</keyword>
<sequence>MRRWILRMRKRHSSRSTGATANSTSTTRCSAQRSVTCSPTRALASENCMRALSTLALWRKTRPTCAGVQPRWWNGTPRRQNGVIKQASGSEAWNFRSTREDAPLMLYAQQSEWVFAAGQHTHTHKTT</sequence>
<gene>
    <name evidence="2" type="ORF">M406DRAFT_356069</name>
</gene>
<comment type="caution">
    <text evidence="2">The sequence shown here is derived from an EMBL/GenBank/DDBJ whole genome shotgun (WGS) entry which is preliminary data.</text>
</comment>
<evidence type="ECO:0000256" key="1">
    <source>
        <dbReference type="SAM" id="MobiDB-lite"/>
    </source>
</evidence>
<evidence type="ECO:0000313" key="3">
    <source>
        <dbReference type="Proteomes" id="UP000803844"/>
    </source>
</evidence>
<dbReference type="GeneID" id="63840477"/>
<protein>
    <submittedName>
        <fullName evidence="2">Uncharacterized protein</fullName>
    </submittedName>
</protein>
<accession>A0A9P4Y3R0</accession>
<organism evidence="2 3">
    <name type="scientific">Cryphonectria parasitica (strain ATCC 38755 / EP155)</name>
    <dbReference type="NCBI Taxonomy" id="660469"/>
    <lineage>
        <taxon>Eukaryota</taxon>
        <taxon>Fungi</taxon>
        <taxon>Dikarya</taxon>
        <taxon>Ascomycota</taxon>
        <taxon>Pezizomycotina</taxon>
        <taxon>Sordariomycetes</taxon>
        <taxon>Sordariomycetidae</taxon>
        <taxon>Diaporthales</taxon>
        <taxon>Cryphonectriaceae</taxon>
        <taxon>Cryphonectria-Endothia species complex</taxon>
        <taxon>Cryphonectria</taxon>
    </lineage>
</organism>
<dbReference type="AlphaFoldDB" id="A0A9P4Y3R0"/>